<protein>
    <recommendedName>
        <fullName evidence="1">SnoaL-like domain-containing protein</fullName>
    </recommendedName>
</protein>
<dbReference type="OrthoDB" id="8420006at2"/>
<dbReference type="RefSeq" id="WP_087079850.1">
    <property type="nucleotide sequence ID" value="NZ_CP020809.1"/>
</dbReference>
<evidence type="ECO:0000313" key="2">
    <source>
        <dbReference type="EMBL" id="ART72511.1"/>
    </source>
</evidence>
<dbReference type="InterPro" id="IPR032710">
    <property type="entry name" value="NTF2-like_dom_sf"/>
</dbReference>
<reference evidence="2 3" key="1">
    <citation type="submission" date="2017-04" db="EMBL/GenBank/DDBJ databases">
        <title>Whole Genome Sequence of 1,4-Dioxane Degrading Bacterium Mycobacterium dioxanotrophicus PH-06.</title>
        <authorList>
            <person name="He Y."/>
        </authorList>
    </citation>
    <scope>NUCLEOTIDE SEQUENCE [LARGE SCALE GENOMIC DNA]</scope>
    <source>
        <strain evidence="2 3">PH-06</strain>
    </source>
</reference>
<proteinExistence type="predicted"/>
<dbReference type="Pfam" id="PF13474">
    <property type="entry name" value="SnoaL_3"/>
    <property type="match status" value="1"/>
</dbReference>
<dbReference type="AlphaFoldDB" id="A0A1Y0CB69"/>
<evidence type="ECO:0000259" key="1">
    <source>
        <dbReference type="Pfam" id="PF13474"/>
    </source>
</evidence>
<name>A0A1Y0CB69_9MYCO</name>
<sequence>MQQGAVDAALEVIEHFGKHHTAEYFSGFAEDATFIFYYTPEFLGSRAAYEALWRQWELERGFKVGKCISTNQNVQMCGDIAIFCHDVETRLEIDGNAETRFERETIILEKQPNGWICIHEHLSALP</sequence>
<dbReference type="KEGG" id="mdx:BTO20_31675"/>
<keyword evidence="3" id="KW-1185">Reference proteome</keyword>
<dbReference type="Gene3D" id="3.10.450.50">
    <property type="match status" value="1"/>
</dbReference>
<accession>A0A1Y0CB69</accession>
<dbReference type="SUPFAM" id="SSF54427">
    <property type="entry name" value="NTF2-like"/>
    <property type="match status" value="1"/>
</dbReference>
<evidence type="ECO:0000313" key="3">
    <source>
        <dbReference type="Proteomes" id="UP000195331"/>
    </source>
</evidence>
<organism evidence="2 3">
    <name type="scientific">Mycobacterium dioxanotrophicus</name>
    <dbReference type="NCBI Taxonomy" id="482462"/>
    <lineage>
        <taxon>Bacteria</taxon>
        <taxon>Bacillati</taxon>
        <taxon>Actinomycetota</taxon>
        <taxon>Actinomycetes</taxon>
        <taxon>Mycobacteriales</taxon>
        <taxon>Mycobacteriaceae</taxon>
        <taxon>Mycobacterium</taxon>
    </lineage>
</organism>
<dbReference type="Proteomes" id="UP000195331">
    <property type="component" value="Chromosome"/>
</dbReference>
<dbReference type="EMBL" id="CP020809">
    <property type="protein sequence ID" value="ART72511.1"/>
    <property type="molecule type" value="Genomic_DNA"/>
</dbReference>
<gene>
    <name evidence="2" type="ORF">BTO20_31675</name>
</gene>
<feature type="domain" description="SnoaL-like" evidence="1">
    <location>
        <begin position="11"/>
        <end position="124"/>
    </location>
</feature>
<dbReference type="InterPro" id="IPR037401">
    <property type="entry name" value="SnoaL-like"/>
</dbReference>